<dbReference type="InterPro" id="IPR003825">
    <property type="entry name" value="Colicin-V_CvpA"/>
</dbReference>
<evidence type="ECO:0000256" key="5">
    <source>
        <dbReference type="SAM" id="Phobius"/>
    </source>
</evidence>
<dbReference type="EMBL" id="JACHGK010000007">
    <property type="protein sequence ID" value="MBB6445657.1"/>
    <property type="molecule type" value="Genomic_DNA"/>
</dbReference>
<reference evidence="6 7" key="1">
    <citation type="submission" date="2020-08" db="EMBL/GenBank/DDBJ databases">
        <title>Genomic Encyclopedia of Type Strains, Phase IV (KMG-IV): sequencing the most valuable type-strain genomes for metagenomic binning, comparative biology and taxonomic classification.</title>
        <authorList>
            <person name="Goeker M."/>
        </authorList>
    </citation>
    <scope>NUCLEOTIDE SEQUENCE [LARGE SCALE GENOMIC DNA]</scope>
    <source>
        <strain evidence="6 7">DSM 5391</strain>
    </source>
</reference>
<keyword evidence="3 5" id="KW-1133">Transmembrane helix</keyword>
<dbReference type="Pfam" id="PF02674">
    <property type="entry name" value="Colicin_V"/>
    <property type="match status" value="1"/>
</dbReference>
<dbReference type="GO" id="GO:0009403">
    <property type="term" value="P:toxin biosynthetic process"/>
    <property type="evidence" value="ECO:0007669"/>
    <property type="project" value="InterPro"/>
</dbReference>
<evidence type="ECO:0000256" key="3">
    <source>
        <dbReference type="ARBA" id="ARBA00022989"/>
    </source>
</evidence>
<dbReference type="Proteomes" id="UP000531594">
    <property type="component" value="Unassembled WGS sequence"/>
</dbReference>
<evidence type="ECO:0000256" key="2">
    <source>
        <dbReference type="ARBA" id="ARBA00022692"/>
    </source>
</evidence>
<dbReference type="AlphaFoldDB" id="A0A7X0HRN0"/>
<feature type="transmembrane region" description="Helical" evidence="5">
    <location>
        <begin position="114"/>
        <end position="141"/>
    </location>
</feature>
<comment type="subcellular location">
    <subcellularLocation>
        <location evidence="1">Membrane</location>
        <topology evidence="1">Multi-pass membrane protein</topology>
    </subcellularLocation>
</comment>
<gene>
    <name evidence="6" type="ORF">HNR53_002282</name>
</gene>
<evidence type="ECO:0000256" key="1">
    <source>
        <dbReference type="ARBA" id="ARBA00004141"/>
    </source>
</evidence>
<evidence type="ECO:0000256" key="4">
    <source>
        <dbReference type="ARBA" id="ARBA00023136"/>
    </source>
</evidence>
<feature type="transmembrane region" description="Helical" evidence="5">
    <location>
        <begin position="26"/>
        <end position="43"/>
    </location>
</feature>
<sequence>MLDLAVWIVLGFGFFIGLKRGFIRQLIHLTGFFLASFAAFHYHEQLAPKLTMWIPYPVSSTDSTFSLLFNDANLEEVYYRAIAFVVIFFAVNILLHIIGNMLNFLAKIPVIKQLNVWAGGILGFIEVYFIMFILLLIAALLPLEAVQTSLSDSSMAEMMLKHTPFLSQLIGDLWINQPETL</sequence>
<organism evidence="6 7">
    <name type="scientific">Bacillus benzoevorans</name>
    <dbReference type="NCBI Taxonomy" id="1456"/>
    <lineage>
        <taxon>Bacteria</taxon>
        <taxon>Bacillati</taxon>
        <taxon>Bacillota</taxon>
        <taxon>Bacilli</taxon>
        <taxon>Bacillales</taxon>
        <taxon>Bacillaceae</taxon>
        <taxon>Bacillus</taxon>
    </lineage>
</organism>
<feature type="transmembrane region" description="Helical" evidence="5">
    <location>
        <begin position="77"/>
        <end position="102"/>
    </location>
</feature>
<dbReference type="RefSeq" id="WP_184525912.1">
    <property type="nucleotide sequence ID" value="NZ_JACHGK010000007.1"/>
</dbReference>
<proteinExistence type="predicted"/>
<accession>A0A7X0HRN0</accession>
<keyword evidence="2 5" id="KW-0812">Transmembrane</keyword>
<comment type="caution">
    <text evidence="6">The sequence shown here is derived from an EMBL/GenBank/DDBJ whole genome shotgun (WGS) entry which is preliminary data.</text>
</comment>
<dbReference type="PANTHER" id="PTHR37306">
    <property type="entry name" value="COLICIN V PRODUCTION PROTEIN"/>
    <property type="match status" value="1"/>
</dbReference>
<protein>
    <submittedName>
        <fullName evidence="6">Putative membrane protein required for colicin V production</fullName>
    </submittedName>
</protein>
<name>A0A7X0HRN0_9BACI</name>
<keyword evidence="4 5" id="KW-0472">Membrane</keyword>
<evidence type="ECO:0000313" key="7">
    <source>
        <dbReference type="Proteomes" id="UP000531594"/>
    </source>
</evidence>
<keyword evidence="7" id="KW-1185">Reference proteome</keyword>
<evidence type="ECO:0000313" key="6">
    <source>
        <dbReference type="EMBL" id="MBB6445657.1"/>
    </source>
</evidence>
<dbReference type="PANTHER" id="PTHR37306:SF1">
    <property type="entry name" value="COLICIN V PRODUCTION PROTEIN"/>
    <property type="match status" value="1"/>
</dbReference>
<dbReference type="GO" id="GO:0016020">
    <property type="term" value="C:membrane"/>
    <property type="evidence" value="ECO:0007669"/>
    <property type="project" value="UniProtKB-SubCell"/>
</dbReference>